<dbReference type="AlphaFoldDB" id="A0A816VBZ4"/>
<dbReference type="InterPro" id="IPR013101">
    <property type="entry name" value="LRR_PRU1-like"/>
</dbReference>
<dbReference type="SUPFAM" id="SSF52047">
    <property type="entry name" value="RNI-like"/>
    <property type="match status" value="1"/>
</dbReference>
<dbReference type="Pfam" id="PF00646">
    <property type="entry name" value="F-box"/>
    <property type="match status" value="1"/>
</dbReference>
<protein>
    <submittedName>
        <fullName evidence="2">(rape) hypothetical protein</fullName>
    </submittedName>
</protein>
<accession>A0A816VBZ4</accession>
<dbReference type="InterPro" id="IPR001810">
    <property type="entry name" value="F-box_dom"/>
</dbReference>
<dbReference type="PANTHER" id="PTHR31900">
    <property type="entry name" value="F-BOX/RNI SUPERFAMILY PROTEIN-RELATED"/>
    <property type="match status" value="1"/>
</dbReference>
<dbReference type="InterPro" id="IPR055411">
    <property type="entry name" value="LRR_FXL15/At3g58940/PEG3-like"/>
</dbReference>
<gene>
    <name evidence="2" type="ORF">DARMORV10_A03P15880.1</name>
</gene>
<sequence>MKAARLGSEEVMYPDRISNLPNDLLLRILSLAPVRTAMSTSLLSKRWKYVWKMMPTLVYDETCPYIEYKIFLHGPLGFDLFCGVSLPLHEALKTLNLKLGKYTDSIDILLFPNIRSNPLKMTINLNYFYSYYTPITFPNNINVFKTLLVLKLKGRIVLDVVDSPVCFPALKILHLICVNFQCEESFTRLLSACPVLEDLFLQRLSSRDRFLFSMSVPSLQRLSITKECATYGSDEPRLEISTPCLKYLKIFDRRGYYNFLEDMPKLVEADVSVDMSKNEKLLRVLSSVEHLVICLYPSMVLDLTDSLIFNRLLHLELNVCNSFRSNLLLSLLKYFPNLQSLNLGRTYPEDTEDQLYCLGSEPSSVPKCLSFHLESIQWRGSLPETVFQKLVVLKLYMIRYLVFDDPPPGRYFSAGKPSVCFRSLKGLHLRSVSFCDEQYFCRLISACPLLEDVFFDTVRTCAPKTIFLPPPQKILEISTPCLKYLKIKNITGRLIFTKDMPNLVAATLEVDPSQTSDFLRILTSVEFLSIHLYANEVLLLADKISQRLLRLELCIYGKISRNLLLHLLKHSPKLRVLKLQEIHELLMGPAWTDPCQLAYFKKKKKERLKIKELKSMPKASTSCLLVTRRRSS</sequence>
<organism evidence="2">
    <name type="scientific">Brassica napus</name>
    <name type="common">Rape</name>
    <dbReference type="NCBI Taxonomy" id="3708"/>
    <lineage>
        <taxon>Eukaryota</taxon>
        <taxon>Viridiplantae</taxon>
        <taxon>Streptophyta</taxon>
        <taxon>Embryophyta</taxon>
        <taxon>Tracheophyta</taxon>
        <taxon>Spermatophyta</taxon>
        <taxon>Magnoliopsida</taxon>
        <taxon>eudicotyledons</taxon>
        <taxon>Gunneridae</taxon>
        <taxon>Pentapetalae</taxon>
        <taxon>rosids</taxon>
        <taxon>malvids</taxon>
        <taxon>Brassicales</taxon>
        <taxon>Brassicaceae</taxon>
        <taxon>Brassiceae</taxon>
        <taxon>Brassica</taxon>
    </lineage>
</organism>
<dbReference type="InterPro" id="IPR053781">
    <property type="entry name" value="F-box_AtFBL13-like"/>
</dbReference>
<feature type="domain" description="F-box" evidence="1">
    <location>
        <begin position="14"/>
        <end position="62"/>
    </location>
</feature>
<proteinExistence type="predicted"/>
<dbReference type="Pfam" id="PF07723">
    <property type="entry name" value="LRR_2"/>
    <property type="match status" value="1"/>
</dbReference>
<dbReference type="InterPro" id="IPR050232">
    <property type="entry name" value="FBL13/AtMIF1-like"/>
</dbReference>
<dbReference type="InterPro" id="IPR006566">
    <property type="entry name" value="FBD"/>
</dbReference>
<dbReference type="PROSITE" id="PS50181">
    <property type="entry name" value="FBOX"/>
    <property type="match status" value="1"/>
</dbReference>
<dbReference type="Pfam" id="PF24758">
    <property type="entry name" value="LRR_At5g56370"/>
    <property type="match status" value="1"/>
</dbReference>
<name>A0A816VBZ4_BRANA</name>
<reference evidence="2" key="1">
    <citation type="submission" date="2021-01" db="EMBL/GenBank/DDBJ databases">
        <authorList>
            <consortium name="Genoscope - CEA"/>
            <person name="William W."/>
        </authorList>
    </citation>
    <scope>NUCLEOTIDE SEQUENCE</scope>
</reference>
<dbReference type="InterPro" id="IPR032675">
    <property type="entry name" value="LRR_dom_sf"/>
</dbReference>
<dbReference type="Gene3D" id="1.20.1280.50">
    <property type="match status" value="1"/>
</dbReference>
<dbReference type="Proteomes" id="UP001295469">
    <property type="component" value="Chromosome A03"/>
</dbReference>
<dbReference type="CDD" id="cd22160">
    <property type="entry name" value="F-box_AtFBL13-like"/>
    <property type="match status" value="1"/>
</dbReference>
<dbReference type="EMBL" id="HG994357">
    <property type="protein sequence ID" value="CAF2121959.1"/>
    <property type="molecule type" value="Genomic_DNA"/>
</dbReference>
<evidence type="ECO:0000313" key="2">
    <source>
        <dbReference type="EMBL" id="CAF2121959.1"/>
    </source>
</evidence>
<dbReference type="InterPro" id="IPR036047">
    <property type="entry name" value="F-box-like_dom_sf"/>
</dbReference>
<dbReference type="PANTHER" id="PTHR31900:SF34">
    <property type="entry name" value="EMB|CAB62440.1-RELATED"/>
    <property type="match status" value="1"/>
</dbReference>
<dbReference type="Gene3D" id="3.80.10.10">
    <property type="entry name" value="Ribonuclease Inhibitor"/>
    <property type="match status" value="1"/>
</dbReference>
<dbReference type="SUPFAM" id="SSF81383">
    <property type="entry name" value="F-box domain"/>
    <property type="match status" value="1"/>
</dbReference>
<dbReference type="Pfam" id="PF08387">
    <property type="entry name" value="FBD"/>
    <property type="match status" value="1"/>
</dbReference>
<evidence type="ECO:0000259" key="1">
    <source>
        <dbReference type="PROSITE" id="PS50181"/>
    </source>
</evidence>